<proteinExistence type="predicted"/>
<feature type="coiled-coil region" evidence="1">
    <location>
        <begin position="998"/>
        <end position="1025"/>
    </location>
</feature>
<keyword evidence="1" id="KW-0175">Coiled coil</keyword>
<feature type="coiled-coil region" evidence="1">
    <location>
        <begin position="411"/>
        <end position="503"/>
    </location>
</feature>
<evidence type="ECO:0000313" key="4">
    <source>
        <dbReference type="Proteomes" id="UP001524460"/>
    </source>
</evidence>
<dbReference type="InterPro" id="IPR027417">
    <property type="entry name" value="P-loop_NTPase"/>
</dbReference>
<reference evidence="3 4" key="1">
    <citation type="submission" date="2022-07" db="EMBL/GenBank/DDBJ databases">
        <title>Photobacterium pectinilyticum sp. nov., a marine bacterium isolated from surface seawater of Qingdao offshore.</title>
        <authorList>
            <person name="Wang X."/>
        </authorList>
    </citation>
    <scope>NUCLEOTIDE SEQUENCE [LARGE SCALE GENOMIC DNA]</scope>
    <source>
        <strain evidence="3 4">ZSDE20</strain>
    </source>
</reference>
<dbReference type="Gene3D" id="3.40.50.300">
    <property type="entry name" value="P-loop containing nucleotide triphosphate hydrolases"/>
    <property type="match status" value="2"/>
</dbReference>
<dbReference type="Pfam" id="PF13558">
    <property type="entry name" value="SbcC_Walker_B"/>
    <property type="match status" value="1"/>
</dbReference>
<dbReference type="Proteomes" id="UP001524460">
    <property type="component" value="Unassembled WGS sequence"/>
</dbReference>
<organism evidence="3 4">
    <name type="scientific">Photobacterium pectinilyticum</name>
    <dbReference type="NCBI Taxonomy" id="2906793"/>
    <lineage>
        <taxon>Bacteria</taxon>
        <taxon>Pseudomonadati</taxon>
        <taxon>Pseudomonadota</taxon>
        <taxon>Gammaproteobacteria</taxon>
        <taxon>Vibrionales</taxon>
        <taxon>Vibrionaceae</taxon>
        <taxon>Photobacterium</taxon>
    </lineage>
</organism>
<dbReference type="Pfam" id="PF13476">
    <property type="entry name" value="AAA_23"/>
    <property type="match status" value="1"/>
</dbReference>
<evidence type="ECO:0000256" key="1">
    <source>
        <dbReference type="SAM" id="Coils"/>
    </source>
</evidence>
<dbReference type="RefSeq" id="WP_255040603.1">
    <property type="nucleotide sequence ID" value="NZ_JANEYT010000004.1"/>
</dbReference>
<dbReference type="EMBL" id="JANEYT010000004">
    <property type="protein sequence ID" value="MCQ1056990.1"/>
    <property type="molecule type" value="Genomic_DNA"/>
</dbReference>
<protein>
    <submittedName>
        <fullName evidence="3">AAA family ATPase</fullName>
    </submittedName>
</protein>
<accession>A0ABT1MWW0</accession>
<evidence type="ECO:0000259" key="2">
    <source>
        <dbReference type="Pfam" id="PF13476"/>
    </source>
</evidence>
<gene>
    <name evidence="3" type="ORF">NHN17_02745</name>
</gene>
<dbReference type="PANTHER" id="PTHR32114:SF2">
    <property type="entry name" value="ABC TRANSPORTER ABCH.3"/>
    <property type="match status" value="1"/>
</dbReference>
<sequence>MKILALRGENLASLQSHFEIDFAGGRLGDAGLFAITGKTGAGKSTLLDAICLALYDRIPRLQSNKKNDAEIGRDGDSSRIKANDVRSILSRGKAEAYTEVDFVANDGSHWRAHWHVRRARGRAEGRVQAAEQWLENIDTGQRFAGKKQELQAEIERLIGLTFEQFRRAVMLPQGEFAAFLKAGADDRAALLERMTGGEIYGQLSVATYERAREEKLALTQLQDKLGDIVLLSDEEKHALLTQIATLKQQVEQLDSQLQAFKQHKQALQTAAMLATRVEQAKTQSVAASQQKAEAEPRYTQLTLIEQVQPAQRDFSLLQQAQTQLKKVTDGLTTATVALATKNQVHQTAEQQMVAARGALKEVEQQWQAVEPKLKDAAKWDQKISGLHDQWRELDVQCQQHRHTQQEQQLLVTQLQHAQQRYQQQAEQLQAYFAQHPDVKRLAEQASSVEDNVKRYLAAHRANSDLRKEQQQIGHELQVHAEAKVTLDQKVKDLQQQQQACEAQRQSLDVVALEAQQSQERGHYADKLQWRDTLRQGISGSKEWQSLLVQQDKADGEWKDTTKRVADATKRLTTLMPQLATLSIQHKEAEGMLQQSRAVMQLDDYRAELKGGEACPLCGSLEHPYATDNPVVEGLLQAQQLRVSELAEQKLAAEVQIKQLQQLQATEQPRLTALEAERQLLGKQIAQVYQQYETVFSALCQSMVSEKTASERTTSELTAESDLAGVTALFEQWQVDVAQVDMALKQLQQAGEERQRRIDQGRQLERQWQQLQQAQSLLVDQQHSHAQKETQWQSRLQSLEQQQATQTEILTARAEALNGQYGNDAWLVQLKNVGEEAFFTQLHTQIQQFSVNQTALAEAEKQLGLLAPQLAEVQTALRNTEQRSAEITAAMTLLTKEKEQLWQQRVALIGEQDLPAVESLHKQAIHSQQLALDHAQQQQRQSGEAMAAADAALKAMQQQHGDATQVLTELQAQWAQWLMQFDLTDEALTALLAHNEGWLAQEREALKQLEQALAAANTVLSERELAVVEHQPVLAIAQQWLTAHSIDIDDSGIQPDQSGAAQPVASPIVSGWETEKAALDEQIFQGRQRLAQAEQAELQSGALTEQLKSQQATTELWIQMNELIGSATGNKFRTLAQGLTLQQLVVLANEHLHDLAPRYALQPVPGSPLALQVIDHDMGDEVRSVESLSGGESFLVSLALALALASLAADTRQLGSLFIDEGFGTLDPDSLEMALACLDALQADGRQIGVISHVGTLVERIGVQVAVEAQGGGRSQITVRG</sequence>
<feature type="domain" description="Rad50/SbcC-type AAA" evidence="2">
    <location>
        <begin position="6"/>
        <end position="258"/>
    </location>
</feature>
<dbReference type="InterPro" id="IPR038729">
    <property type="entry name" value="Rad50/SbcC_AAA"/>
</dbReference>
<feature type="coiled-coil region" evidence="1">
    <location>
        <begin position="236"/>
        <end position="270"/>
    </location>
</feature>
<dbReference type="PANTHER" id="PTHR32114">
    <property type="entry name" value="ABC TRANSPORTER ABCH.3"/>
    <property type="match status" value="1"/>
</dbReference>
<keyword evidence="4" id="KW-1185">Reference proteome</keyword>
<comment type="caution">
    <text evidence="3">The sequence shown here is derived from an EMBL/GenBank/DDBJ whole genome shotgun (WGS) entry which is preliminary data.</text>
</comment>
<evidence type="ECO:0000313" key="3">
    <source>
        <dbReference type="EMBL" id="MCQ1056990.1"/>
    </source>
</evidence>
<dbReference type="SUPFAM" id="SSF52540">
    <property type="entry name" value="P-loop containing nucleoside triphosphate hydrolases"/>
    <property type="match status" value="1"/>
</dbReference>
<name>A0ABT1MWW0_9GAMM</name>